<feature type="region of interest" description="Disordered" evidence="1">
    <location>
        <begin position="32"/>
        <end position="65"/>
    </location>
</feature>
<evidence type="ECO:0000256" key="1">
    <source>
        <dbReference type="SAM" id="MobiDB-lite"/>
    </source>
</evidence>
<dbReference type="EMBL" id="OP429123">
    <property type="protein sequence ID" value="WEG69149.1"/>
    <property type="molecule type" value="Genomic_DNA"/>
</dbReference>
<proteinExistence type="predicted"/>
<accession>A0A9Y1N7U0</accession>
<keyword evidence="2" id="KW-0812">Transmembrane</keyword>
<reference evidence="3" key="2">
    <citation type="submission" date="2023-06" db="EMBL/GenBank/DDBJ databases">
        <title>Isolation and genome sequencing of cytomegaloviruses from Natal multimammate mice (Mastomys natalensis).</title>
        <authorList>
            <person name="Jarvis M.A."/>
            <person name="Davison A.J."/>
        </authorList>
    </citation>
    <scope>NUCLEOTIDE SEQUENCE</scope>
    <source>
        <strain evidence="3">Mnat18</strain>
    </source>
</reference>
<keyword evidence="2" id="KW-0472">Membrane</keyword>
<protein>
    <submittedName>
        <fullName evidence="3">Membrane protein a161</fullName>
    </submittedName>
</protein>
<evidence type="ECO:0000313" key="3">
    <source>
        <dbReference type="EMBL" id="WEG69149.1"/>
    </source>
</evidence>
<name>A0A9Y1N7U0_9BETA</name>
<feature type="transmembrane region" description="Helical" evidence="2">
    <location>
        <begin position="76"/>
        <end position="103"/>
    </location>
</feature>
<evidence type="ECO:0000256" key="2">
    <source>
        <dbReference type="SAM" id="Phobius"/>
    </source>
</evidence>
<sequence length="118" mass="12707">MFSYALILTLWSVSLRGLMVMSRPVQSPAQPGSVGALGEIRDPGLTTVPDVGGCQRKPPTSTERPSPTWGMFFRTAVFPGCVIYMVEMAAGVAVCIWLGALIAPKRQEIYTTMAATEI</sequence>
<organism evidence="3">
    <name type="scientific">Mastomys natalensis cytomegalovirus 2</name>
    <dbReference type="NCBI Taxonomy" id="2973540"/>
    <lineage>
        <taxon>Viruses</taxon>
        <taxon>Duplodnaviria</taxon>
        <taxon>Heunggongvirae</taxon>
        <taxon>Peploviricota</taxon>
        <taxon>Herviviricetes</taxon>
        <taxon>Herpesvirales</taxon>
        <taxon>Orthoherpesviridae</taxon>
        <taxon>Betaherpesvirinae</taxon>
        <taxon>Muromegalovirus</taxon>
    </lineage>
</organism>
<reference evidence="3" key="1">
    <citation type="submission" date="2022-09" db="EMBL/GenBank/DDBJ databases">
        <authorList>
            <person name="Vucak M."/>
            <person name="Davison A.J."/>
        </authorList>
    </citation>
    <scope>NUCLEOTIDE SEQUENCE</scope>
    <source>
        <strain evidence="3">Mnat18</strain>
    </source>
</reference>
<gene>
    <name evidence="3" type="primary">a161</name>
</gene>
<keyword evidence="2" id="KW-1133">Transmembrane helix</keyword>